<keyword evidence="2" id="KW-1185">Reference proteome</keyword>
<evidence type="ECO:0000313" key="2">
    <source>
        <dbReference type="Proteomes" id="UP000198415"/>
    </source>
</evidence>
<proteinExistence type="predicted"/>
<gene>
    <name evidence="1" type="ORF">SAMN06264365_106111</name>
</gene>
<name>A0A238ZLD4_9ACTN</name>
<sequence>MTDPYREETPDGWSGRVEQTWEVEEVTDGLRLFGDCPTCRHPSETRVLVVRTAPGARPEPDHKSLELTRPEPVLVVCECAEEHEGRPAGRTGCGRAAYLQLVTDQP</sequence>
<dbReference type="Proteomes" id="UP000198415">
    <property type="component" value="Unassembled WGS sequence"/>
</dbReference>
<dbReference type="OrthoDB" id="5194016at2"/>
<evidence type="ECO:0000313" key="1">
    <source>
        <dbReference type="EMBL" id="SNR83939.1"/>
    </source>
</evidence>
<dbReference type="EMBL" id="FZNR01000006">
    <property type="protein sequence ID" value="SNR83939.1"/>
    <property type="molecule type" value="Genomic_DNA"/>
</dbReference>
<accession>A0A238ZLD4</accession>
<dbReference type="AlphaFoldDB" id="A0A238ZLD4"/>
<protein>
    <submittedName>
        <fullName evidence="1">Uncharacterized protein</fullName>
    </submittedName>
</protein>
<dbReference type="RefSeq" id="WP_089294323.1">
    <property type="nucleotide sequence ID" value="NZ_BOMU01000054.1"/>
</dbReference>
<organism evidence="1 2">
    <name type="scientific">Actinoplanes regularis</name>
    <dbReference type="NCBI Taxonomy" id="52697"/>
    <lineage>
        <taxon>Bacteria</taxon>
        <taxon>Bacillati</taxon>
        <taxon>Actinomycetota</taxon>
        <taxon>Actinomycetes</taxon>
        <taxon>Micromonosporales</taxon>
        <taxon>Micromonosporaceae</taxon>
        <taxon>Actinoplanes</taxon>
    </lineage>
</organism>
<reference evidence="1 2" key="1">
    <citation type="submission" date="2017-06" db="EMBL/GenBank/DDBJ databases">
        <authorList>
            <person name="Kim H.J."/>
            <person name="Triplett B.A."/>
        </authorList>
    </citation>
    <scope>NUCLEOTIDE SEQUENCE [LARGE SCALE GENOMIC DNA]</scope>
    <source>
        <strain evidence="1 2">DSM 43151</strain>
    </source>
</reference>